<protein>
    <submittedName>
        <fullName evidence="2">EAL domain-containing protein</fullName>
    </submittedName>
</protein>
<name>A0A0K0D3T3_ANGCA</name>
<reference evidence="2" key="2">
    <citation type="submission" date="2017-02" db="UniProtKB">
        <authorList>
            <consortium name="WormBaseParasite"/>
        </authorList>
    </citation>
    <scope>IDENTIFICATION</scope>
</reference>
<reference evidence="1" key="1">
    <citation type="submission" date="2012-09" db="EMBL/GenBank/DDBJ databases">
        <authorList>
            <person name="Martin A.A."/>
        </authorList>
    </citation>
    <scope>NUCLEOTIDE SEQUENCE</scope>
</reference>
<dbReference type="AlphaFoldDB" id="A0A0K0D3T3"/>
<evidence type="ECO:0000313" key="1">
    <source>
        <dbReference type="Proteomes" id="UP000035642"/>
    </source>
</evidence>
<dbReference type="Proteomes" id="UP000035642">
    <property type="component" value="Unassembled WGS sequence"/>
</dbReference>
<organism evidence="1 2">
    <name type="scientific">Angiostrongylus cantonensis</name>
    <name type="common">Rat lungworm</name>
    <dbReference type="NCBI Taxonomy" id="6313"/>
    <lineage>
        <taxon>Eukaryota</taxon>
        <taxon>Metazoa</taxon>
        <taxon>Ecdysozoa</taxon>
        <taxon>Nematoda</taxon>
        <taxon>Chromadorea</taxon>
        <taxon>Rhabditida</taxon>
        <taxon>Rhabditina</taxon>
        <taxon>Rhabditomorpha</taxon>
        <taxon>Strongyloidea</taxon>
        <taxon>Metastrongylidae</taxon>
        <taxon>Angiostrongylus</taxon>
    </lineage>
</organism>
<sequence>MTGNIGYPVVNITQLAKRNQCNTFPLLAQDNELIKEIILLSHKLSYSIQLAMEVSFCVALSVAEQNSSLKRLL</sequence>
<proteinExistence type="predicted"/>
<accession>A0A0K0D3T3</accession>
<keyword evidence="1" id="KW-1185">Reference proteome</keyword>
<evidence type="ECO:0000313" key="2">
    <source>
        <dbReference type="WBParaSite" id="ACAC_0000472801-mRNA-1"/>
    </source>
</evidence>
<dbReference type="WBParaSite" id="ACAC_0000472801-mRNA-1">
    <property type="protein sequence ID" value="ACAC_0000472801-mRNA-1"/>
    <property type="gene ID" value="ACAC_0000472801"/>
</dbReference>